<accession>A0A2G8RJY7</accession>
<protein>
    <recommendedName>
        <fullName evidence="5">Metallo-beta-lactamase domain-containing protein</fullName>
    </recommendedName>
</protein>
<evidence type="ECO:0000256" key="1">
    <source>
        <dbReference type="ARBA" id="ARBA00007749"/>
    </source>
</evidence>
<proteinExistence type="inferred from homology"/>
<dbReference type="EMBL" id="AWWI01000021">
    <property type="protein sequence ID" value="PIL21870.1"/>
    <property type="molecule type" value="Genomic_DNA"/>
</dbReference>
<dbReference type="Pfam" id="PF00753">
    <property type="entry name" value="Lactamase_B"/>
    <property type="match status" value="1"/>
</dbReference>
<gene>
    <name evidence="6" type="ORF">P775_02525</name>
</gene>
<dbReference type="InterPro" id="IPR051013">
    <property type="entry name" value="MBL_superfamily_lactonases"/>
</dbReference>
<dbReference type="PANTHER" id="PTHR42978:SF6">
    <property type="entry name" value="QUORUM-QUENCHING LACTONASE YTNP-RELATED"/>
    <property type="match status" value="1"/>
</dbReference>
<evidence type="ECO:0000256" key="3">
    <source>
        <dbReference type="ARBA" id="ARBA00022801"/>
    </source>
</evidence>
<dbReference type="InterPro" id="IPR001279">
    <property type="entry name" value="Metallo-B-lactamas"/>
</dbReference>
<dbReference type="Gene3D" id="3.60.15.10">
    <property type="entry name" value="Ribonuclease Z/Hydroxyacylglutathione hydrolase-like"/>
    <property type="match status" value="1"/>
</dbReference>
<keyword evidence="7" id="KW-1185">Reference proteome</keyword>
<sequence>MGQIGLTILSDGFFRRPTETIAINADPDLRVRFMYEHFLPQDGGYSHTNHVVIDSGDARILIDVGSGDRFLPTTGRLMANMAEAGIDPASITHVIITHAHPDHIWGIRDGFDEAILPDIPYFIGATERAFWMQDDLVTRVPPELQQFVLGAQNSITVSGADWTLLNPDQEVAPGIRVIPTPGHTPGHMSVVVESDGEQLIVLGDAMTNPYLDFAHPDWVNEADMDAAQTVTTRRRLLDMAATDRIAVLGYHFPFPGIGNVMRDGQSYRFIPALWRFD</sequence>
<dbReference type="GO" id="GO:0046872">
    <property type="term" value="F:metal ion binding"/>
    <property type="evidence" value="ECO:0007669"/>
    <property type="project" value="UniProtKB-KW"/>
</dbReference>
<evidence type="ECO:0000313" key="7">
    <source>
        <dbReference type="Proteomes" id="UP000231259"/>
    </source>
</evidence>
<reference evidence="6 7" key="1">
    <citation type="submission" date="2013-09" db="EMBL/GenBank/DDBJ databases">
        <title>Genome sequencing of Phaeobacter antarcticus sp. nov. SM1211.</title>
        <authorList>
            <person name="Zhang X.-Y."/>
            <person name="Liu C."/>
            <person name="Chen X.-L."/>
            <person name="Xie B.-B."/>
            <person name="Qin Q.-L."/>
            <person name="Rong J.-C."/>
            <person name="Zhang Y.-Z."/>
        </authorList>
    </citation>
    <scope>NUCLEOTIDE SEQUENCE [LARGE SCALE GENOMIC DNA]</scope>
    <source>
        <strain evidence="6 7">SM1211</strain>
    </source>
</reference>
<dbReference type="PANTHER" id="PTHR42978">
    <property type="entry name" value="QUORUM-QUENCHING LACTONASE YTNP-RELATED-RELATED"/>
    <property type="match status" value="1"/>
</dbReference>
<dbReference type="CDD" id="cd07720">
    <property type="entry name" value="OPHC2-like_MBL-fold"/>
    <property type="match status" value="1"/>
</dbReference>
<dbReference type="InterPro" id="IPR036866">
    <property type="entry name" value="RibonucZ/Hydroxyglut_hydro"/>
</dbReference>
<comment type="caution">
    <text evidence="6">The sequence shown here is derived from an EMBL/GenBank/DDBJ whole genome shotgun (WGS) entry which is preliminary data.</text>
</comment>
<evidence type="ECO:0000313" key="6">
    <source>
        <dbReference type="EMBL" id="PIL21870.1"/>
    </source>
</evidence>
<name>A0A2G8RJY7_9RHOB</name>
<dbReference type="SUPFAM" id="SSF56281">
    <property type="entry name" value="Metallo-hydrolase/oxidoreductase"/>
    <property type="match status" value="1"/>
</dbReference>
<keyword evidence="3" id="KW-0378">Hydrolase</keyword>
<organism evidence="6 7">
    <name type="scientific">Puniceibacterium antarcticum</name>
    <dbReference type="NCBI Taxonomy" id="1206336"/>
    <lineage>
        <taxon>Bacteria</taxon>
        <taxon>Pseudomonadati</taxon>
        <taxon>Pseudomonadota</taxon>
        <taxon>Alphaproteobacteria</taxon>
        <taxon>Rhodobacterales</taxon>
        <taxon>Paracoccaceae</taxon>
        <taxon>Puniceibacterium</taxon>
    </lineage>
</organism>
<evidence type="ECO:0000256" key="2">
    <source>
        <dbReference type="ARBA" id="ARBA00022723"/>
    </source>
</evidence>
<dbReference type="SMART" id="SM00849">
    <property type="entry name" value="Lactamase_B"/>
    <property type="match status" value="1"/>
</dbReference>
<feature type="domain" description="Metallo-beta-lactamase" evidence="5">
    <location>
        <begin position="47"/>
        <end position="251"/>
    </location>
</feature>
<evidence type="ECO:0000259" key="5">
    <source>
        <dbReference type="SMART" id="SM00849"/>
    </source>
</evidence>
<keyword evidence="4" id="KW-0862">Zinc</keyword>
<keyword evidence="2" id="KW-0479">Metal-binding</keyword>
<dbReference type="GO" id="GO:0016787">
    <property type="term" value="F:hydrolase activity"/>
    <property type="evidence" value="ECO:0007669"/>
    <property type="project" value="UniProtKB-KW"/>
</dbReference>
<dbReference type="AlphaFoldDB" id="A0A2G8RJY7"/>
<evidence type="ECO:0000256" key="4">
    <source>
        <dbReference type="ARBA" id="ARBA00022833"/>
    </source>
</evidence>
<comment type="similarity">
    <text evidence="1">Belongs to the metallo-beta-lactamase superfamily.</text>
</comment>
<dbReference type="Proteomes" id="UP000231259">
    <property type="component" value="Unassembled WGS sequence"/>
</dbReference>